<dbReference type="AlphaFoldDB" id="A0A1G9B7K7"/>
<name>A0A1G9B7K7_9PSEU</name>
<evidence type="ECO:0000256" key="2">
    <source>
        <dbReference type="ARBA" id="ARBA00022617"/>
    </source>
</evidence>
<evidence type="ECO:0000256" key="3">
    <source>
        <dbReference type="ARBA" id="ARBA00022723"/>
    </source>
</evidence>
<dbReference type="Gene3D" id="1.10.630.10">
    <property type="entry name" value="Cytochrome P450"/>
    <property type="match status" value="1"/>
</dbReference>
<dbReference type="PRINTS" id="PR00385">
    <property type="entry name" value="P450"/>
</dbReference>
<keyword evidence="3 7" id="KW-0479">Metal-binding</keyword>
<dbReference type="CDD" id="cd11031">
    <property type="entry name" value="Cyp158A-like"/>
    <property type="match status" value="1"/>
</dbReference>
<evidence type="ECO:0000256" key="1">
    <source>
        <dbReference type="ARBA" id="ARBA00010617"/>
    </source>
</evidence>
<evidence type="ECO:0000313" key="9">
    <source>
        <dbReference type="Proteomes" id="UP000199682"/>
    </source>
</evidence>
<dbReference type="InterPro" id="IPR002397">
    <property type="entry name" value="Cyt_P450_B"/>
</dbReference>
<protein>
    <submittedName>
        <fullName evidence="8">Nocardicin N-oxygenase</fullName>
    </submittedName>
</protein>
<keyword evidence="2 7" id="KW-0349">Heme</keyword>
<evidence type="ECO:0000256" key="7">
    <source>
        <dbReference type="RuleBase" id="RU000461"/>
    </source>
</evidence>
<dbReference type="InterPro" id="IPR001128">
    <property type="entry name" value="Cyt_P450"/>
</dbReference>
<dbReference type="PROSITE" id="PS00086">
    <property type="entry name" value="CYTOCHROME_P450"/>
    <property type="match status" value="1"/>
</dbReference>
<dbReference type="Proteomes" id="UP000199682">
    <property type="component" value="Unassembled WGS sequence"/>
</dbReference>
<dbReference type="GO" id="GO:0005506">
    <property type="term" value="F:iron ion binding"/>
    <property type="evidence" value="ECO:0007669"/>
    <property type="project" value="InterPro"/>
</dbReference>
<dbReference type="GO" id="GO:0016705">
    <property type="term" value="F:oxidoreductase activity, acting on paired donors, with incorporation or reduction of molecular oxygen"/>
    <property type="evidence" value="ECO:0007669"/>
    <property type="project" value="InterPro"/>
</dbReference>
<evidence type="ECO:0000313" key="8">
    <source>
        <dbReference type="EMBL" id="SDK35483.1"/>
    </source>
</evidence>
<reference evidence="9" key="1">
    <citation type="submission" date="2016-10" db="EMBL/GenBank/DDBJ databases">
        <authorList>
            <person name="Varghese N."/>
            <person name="Submissions S."/>
        </authorList>
    </citation>
    <scope>NUCLEOTIDE SEQUENCE [LARGE SCALE GENOMIC DNA]</scope>
    <source>
        <strain evidence="9">DSM 44796</strain>
    </source>
</reference>
<comment type="similarity">
    <text evidence="1 7">Belongs to the cytochrome P450 family.</text>
</comment>
<dbReference type="RefSeq" id="WP_176929624.1">
    <property type="nucleotide sequence ID" value="NZ_FNET01000005.1"/>
</dbReference>
<sequence>MVSFPVPGSSYRGPAPEFAGFRASSPVVRLPANGGGHCWIATTQDSVRVVLDDVRFSRAASYEPAAPTFPGLFQAPPGMIISLDPPAHTRLRDLASQAFSVDRIESMRPRIQQLVTELLDQAGEEALEGPVDLLGRFTFPLAVIAISDLLGVPAGDRDTFARLIREFAAVDAPELAAAAGEQLGEFMAGLVFGKMAAPGDDVLSALTEARIGDDRLEVGELIGLGYTLLGAGGDSTACHLASSVLTLLGHHRDVWVRLGERPEEVPAAVEELLRWITLSTNDTTGLPRIATEDVTLFGVTIPKGDAVFVSTNSANRDETLFTDPDTLDFTRTDNAHLAFGYGIHRCLGAPLARIELTTAFEELTRRFPAARLAVAEEDLEWQQADMNHRLVALPVDLHGKGF</sequence>
<dbReference type="EMBL" id="FNET01000005">
    <property type="protein sequence ID" value="SDK35483.1"/>
    <property type="molecule type" value="Genomic_DNA"/>
</dbReference>
<keyword evidence="6 7" id="KW-0503">Monooxygenase</keyword>
<dbReference type="SUPFAM" id="SSF48264">
    <property type="entry name" value="Cytochrome P450"/>
    <property type="match status" value="1"/>
</dbReference>
<dbReference type="GO" id="GO:0020037">
    <property type="term" value="F:heme binding"/>
    <property type="evidence" value="ECO:0007669"/>
    <property type="project" value="InterPro"/>
</dbReference>
<accession>A0A1G9B7K7</accession>
<dbReference type="GO" id="GO:0004497">
    <property type="term" value="F:monooxygenase activity"/>
    <property type="evidence" value="ECO:0007669"/>
    <property type="project" value="UniProtKB-KW"/>
</dbReference>
<organism evidence="8 9">
    <name type="scientific">Lentzea albidocapillata subsp. violacea</name>
    <dbReference type="NCBI Taxonomy" id="128104"/>
    <lineage>
        <taxon>Bacteria</taxon>
        <taxon>Bacillati</taxon>
        <taxon>Actinomycetota</taxon>
        <taxon>Actinomycetes</taxon>
        <taxon>Pseudonocardiales</taxon>
        <taxon>Pseudonocardiaceae</taxon>
        <taxon>Lentzea</taxon>
    </lineage>
</organism>
<dbReference type="InterPro" id="IPR036396">
    <property type="entry name" value="Cyt_P450_sf"/>
</dbReference>
<evidence type="ECO:0000256" key="4">
    <source>
        <dbReference type="ARBA" id="ARBA00023002"/>
    </source>
</evidence>
<dbReference type="PRINTS" id="PR00359">
    <property type="entry name" value="BP450"/>
</dbReference>
<evidence type="ECO:0000256" key="5">
    <source>
        <dbReference type="ARBA" id="ARBA00023004"/>
    </source>
</evidence>
<keyword evidence="5 7" id="KW-0408">Iron</keyword>
<dbReference type="Pfam" id="PF00067">
    <property type="entry name" value="p450"/>
    <property type="match status" value="1"/>
</dbReference>
<dbReference type="FunFam" id="1.10.630.10:FF:000018">
    <property type="entry name" value="Cytochrome P450 monooxygenase"/>
    <property type="match status" value="1"/>
</dbReference>
<dbReference type="PANTHER" id="PTHR46696">
    <property type="entry name" value="P450, PUTATIVE (EUROFUNG)-RELATED"/>
    <property type="match status" value="1"/>
</dbReference>
<gene>
    <name evidence="8" type="ORF">SAMN04488074_105249</name>
</gene>
<evidence type="ECO:0000256" key="6">
    <source>
        <dbReference type="ARBA" id="ARBA00023033"/>
    </source>
</evidence>
<dbReference type="PANTHER" id="PTHR46696:SF6">
    <property type="entry name" value="P450, PUTATIVE (EUROFUNG)-RELATED"/>
    <property type="match status" value="1"/>
</dbReference>
<proteinExistence type="inferred from homology"/>
<dbReference type="InterPro" id="IPR017972">
    <property type="entry name" value="Cyt_P450_CS"/>
</dbReference>
<keyword evidence="4 7" id="KW-0560">Oxidoreductase</keyword>